<evidence type="ECO:0000313" key="8">
    <source>
        <dbReference type="EMBL" id="MBB6556817.1"/>
    </source>
</evidence>
<dbReference type="EMBL" id="JACHMI010000001">
    <property type="protein sequence ID" value="MBB6556817.1"/>
    <property type="molecule type" value="Genomic_DNA"/>
</dbReference>
<keyword evidence="4 7" id="KW-0812">Transmembrane</keyword>
<evidence type="ECO:0000256" key="7">
    <source>
        <dbReference type="SAM" id="Phobius"/>
    </source>
</evidence>
<feature type="transmembrane region" description="Helical" evidence="7">
    <location>
        <begin position="241"/>
        <end position="266"/>
    </location>
</feature>
<feature type="transmembrane region" description="Helical" evidence="7">
    <location>
        <begin position="185"/>
        <end position="206"/>
    </location>
</feature>
<comment type="subcellular location">
    <subcellularLocation>
        <location evidence="1">Cell membrane</location>
        <topology evidence="1">Multi-pass membrane protein</topology>
    </subcellularLocation>
</comment>
<evidence type="ECO:0000256" key="2">
    <source>
        <dbReference type="ARBA" id="ARBA00007543"/>
    </source>
</evidence>
<feature type="transmembrane region" description="Helical" evidence="7">
    <location>
        <begin position="74"/>
        <end position="93"/>
    </location>
</feature>
<proteinExistence type="inferred from homology"/>
<sequence>MEIVWLLVVGLLLSGWYALDGFALGAGMFLAVLRGDARGRRRVVAAIGPFFLAGEVWLIAFAGVLAVTFPGAEAALFTALYPVIVVMVAAWFVRDLGMWFRARRPEPGWQRRWETAQAVASAVFAAAAGLFLGNAVQEPGGGVLWWLNPYALLAALATVALFGLHGTAFLALRATGELRERARQAGGRLAPVVLVLLVVLLAAAPLASASGFAPLALAPGLAGPAAVAVAWPAFRKGRDGVAFAGTALAAACLPLTAGALTAGRLLEGVAGASTIDQLAMVALPIVPFLVAAQAVLWWVHRHRLSDRSVTFF</sequence>
<dbReference type="GO" id="GO:0005886">
    <property type="term" value="C:plasma membrane"/>
    <property type="evidence" value="ECO:0007669"/>
    <property type="project" value="UniProtKB-SubCell"/>
</dbReference>
<dbReference type="InterPro" id="IPR003317">
    <property type="entry name" value="Cyt-d_oxidase_su2"/>
</dbReference>
<evidence type="ECO:0000256" key="4">
    <source>
        <dbReference type="ARBA" id="ARBA00022692"/>
    </source>
</evidence>
<dbReference type="GO" id="GO:0009055">
    <property type="term" value="F:electron transfer activity"/>
    <property type="evidence" value="ECO:0007669"/>
    <property type="project" value="TreeGrafter"/>
</dbReference>
<feature type="transmembrane region" description="Helical" evidence="7">
    <location>
        <begin position="212"/>
        <end position="234"/>
    </location>
</feature>
<evidence type="ECO:0000256" key="1">
    <source>
        <dbReference type="ARBA" id="ARBA00004651"/>
    </source>
</evidence>
<keyword evidence="5 7" id="KW-1133">Transmembrane helix</keyword>
<keyword evidence="3" id="KW-1003">Cell membrane</keyword>
<dbReference type="GO" id="GO:0019646">
    <property type="term" value="P:aerobic electron transport chain"/>
    <property type="evidence" value="ECO:0007669"/>
    <property type="project" value="TreeGrafter"/>
</dbReference>
<dbReference type="RefSeq" id="WP_185111245.1">
    <property type="nucleotide sequence ID" value="NZ_JACHMI010000001.1"/>
</dbReference>
<keyword evidence="9" id="KW-1185">Reference proteome</keyword>
<feature type="transmembrane region" description="Helical" evidence="7">
    <location>
        <begin position="6"/>
        <end position="31"/>
    </location>
</feature>
<keyword evidence="8" id="KW-0560">Oxidoreductase</keyword>
<keyword evidence="6 7" id="KW-0472">Membrane</keyword>
<name>A0A7X0U687_9ACTN</name>
<evidence type="ECO:0000313" key="9">
    <source>
        <dbReference type="Proteomes" id="UP000565579"/>
    </source>
</evidence>
<dbReference type="PANTHER" id="PTHR43141">
    <property type="entry name" value="CYTOCHROME BD2 SUBUNIT II"/>
    <property type="match status" value="1"/>
</dbReference>
<comment type="similarity">
    <text evidence="2">Belongs to the cytochrome ubiquinol oxidase subunit 2 family.</text>
</comment>
<feature type="transmembrane region" description="Helical" evidence="7">
    <location>
        <begin position="43"/>
        <end position="68"/>
    </location>
</feature>
<feature type="transmembrane region" description="Helical" evidence="7">
    <location>
        <begin position="113"/>
        <end position="132"/>
    </location>
</feature>
<evidence type="ECO:0000256" key="3">
    <source>
        <dbReference type="ARBA" id="ARBA00022475"/>
    </source>
</evidence>
<dbReference type="GO" id="GO:0070069">
    <property type="term" value="C:cytochrome complex"/>
    <property type="evidence" value="ECO:0007669"/>
    <property type="project" value="TreeGrafter"/>
</dbReference>
<dbReference type="PANTHER" id="PTHR43141:SF4">
    <property type="entry name" value="CYTOCHROME BD2 SUBUNIT II"/>
    <property type="match status" value="1"/>
</dbReference>
<protein>
    <submittedName>
        <fullName evidence="8">Cytochrome d ubiquinol oxidase subunit II</fullName>
        <ecNumber evidence="8">1.10.3.-</ecNumber>
    </submittedName>
</protein>
<dbReference type="AlphaFoldDB" id="A0A7X0U687"/>
<dbReference type="EC" id="1.10.3.-" evidence="8"/>
<feature type="transmembrane region" description="Helical" evidence="7">
    <location>
        <begin position="152"/>
        <end position="173"/>
    </location>
</feature>
<evidence type="ECO:0000256" key="5">
    <source>
        <dbReference type="ARBA" id="ARBA00022989"/>
    </source>
</evidence>
<reference evidence="8 9" key="1">
    <citation type="submission" date="2020-08" db="EMBL/GenBank/DDBJ databases">
        <title>Sequencing the genomes of 1000 actinobacteria strains.</title>
        <authorList>
            <person name="Klenk H.-P."/>
        </authorList>
    </citation>
    <scope>NUCLEOTIDE SEQUENCE [LARGE SCALE GENOMIC DNA]</scope>
    <source>
        <strain evidence="8 9">DSM 43768</strain>
    </source>
</reference>
<dbReference type="Pfam" id="PF02322">
    <property type="entry name" value="Cyt_bd_oxida_II"/>
    <property type="match status" value="1"/>
</dbReference>
<organism evidence="8 9">
    <name type="scientific">Nonomuraea rubra</name>
    <dbReference type="NCBI Taxonomy" id="46180"/>
    <lineage>
        <taxon>Bacteria</taxon>
        <taxon>Bacillati</taxon>
        <taxon>Actinomycetota</taxon>
        <taxon>Actinomycetes</taxon>
        <taxon>Streptosporangiales</taxon>
        <taxon>Streptosporangiaceae</taxon>
        <taxon>Nonomuraea</taxon>
    </lineage>
</organism>
<feature type="transmembrane region" description="Helical" evidence="7">
    <location>
        <begin position="278"/>
        <end position="299"/>
    </location>
</feature>
<dbReference type="Proteomes" id="UP000565579">
    <property type="component" value="Unassembled WGS sequence"/>
</dbReference>
<evidence type="ECO:0000256" key="6">
    <source>
        <dbReference type="ARBA" id="ARBA00023136"/>
    </source>
</evidence>
<comment type="caution">
    <text evidence="8">The sequence shown here is derived from an EMBL/GenBank/DDBJ whole genome shotgun (WGS) entry which is preliminary data.</text>
</comment>
<gene>
    <name evidence="8" type="ORF">HD593_011612</name>
</gene>
<accession>A0A7X0U687</accession>
<dbReference type="GO" id="GO:0016682">
    <property type="term" value="F:oxidoreductase activity, acting on diphenols and related substances as donors, oxygen as acceptor"/>
    <property type="evidence" value="ECO:0007669"/>
    <property type="project" value="TreeGrafter"/>
</dbReference>